<evidence type="ECO:0000259" key="7">
    <source>
        <dbReference type="PROSITE" id="PS51031"/>
    </source>
</evidence>
<dbReference type="InterPro" id="IPR036188">
    <property type="entry name" value="FAD/NAD-bd_sf"/>
</dbReference>
<proteinExistence type="predicted"/>
<feature type="compositionally biased region" description="Polar residues" evidence="6">
    <location>
        <begin position="17"/>
        <end position="26"/>
    </location>
</feature>
<dbReference type="SUPFAM" id="SSF51905">
    <property type="entry name" value="FAD/NAD(P)-binding domain"/>
    <property type="match status" value="1"/>
</dbReference>
<feature type="region of interest" description="Disordered" evidence="6">
    <location>
        <begin position="1"/>
        <end position="26"/>
    </location>
</feature>
<keyword evidence="9" id="KW-1185">Reference proteome</keyword>
<sequence>MKQYLTDEEEIEEVEPQPSNASDTTILSTTPEALDNSDEDISNKRGFVPNSISIQYLRIIPYFKDKTQDMEQIYTCLVKRKLFDFEMTVPPDTYQISLNIIEAIKQHPVLYCTEVKGLPVKLQEDTYCRILKCKNKTEEGTRRKKWIFEDHLSFIKYPYEPDYQPQCIELTKEYIQEINSGEVSSEGLLEQLEDRNNEDYSEYLEVLEETSADPVLLVPETIETLDDVNNDVQFVTEEIASEQDSTQQALDTYVHQIQSNYRKIRPKRVKTSHPSPSKTSSSNGIKESSFKNANALDTDTATSPILVTSPSIPSTSTTPVKEPSDAKDDTTFDKVYLAPESKSIELFFDSMAQTVKKLPPKAQADIKMHICKLVTEAEVRYSGQTMPQTTQQFIAPPGMIPKLVLIPCNMIDNQNPKQIRERGKKDELLYLRTMFQSGKVYINRAISDLSGTVEARPARMLRQLTRVQRHADLLRQRSAAQFANDANSSRKQSSEVKGDDDSKKYREFVDTVTPGQKIIKGLKRDWKTLKRVLSPNREFSDLEALWKPEIIPSHCDVLIIGGGAIGSSIAYWLKQKIYRDEFNVVVIEKDPTYTKASTTLSVGGLRQQFSLEENILMSLYGAEFLRNINEHLSVPGEPPIDVNYHPYGYLLLATEEGAETLVQNSKLQNSLGAKNVILTAEKLKRMFPWINTDGIAAGCLGLEKEGWFDPWSLLCAFKKKASHLGIETEDGEIRTIEFARAIIAAGAFSGNVAELADIGTGEGLLSVPLPVVPRKRYVYCFHCPDGPGLNTPLTIDSSGAYFRRDGLGGNYICGKSPESNEEPSIENLDVDHEFFDNRVWPLLAHRVPGFENLKVKSSWAGYYEYNTFDENGIIGQHPFHHHVYIATGFSGHGIQKAPAVGRAISELIFHDRFLTIDLSKLSFDRFLKSEPIREASVF</sequence>
<keyword evidence="1" id="KW-0560">Oxidoreductase</keyword>
<dbReference type="PANTHER" id="PTHR13847:SF287">
    <property type="entry name" value="FAD-DEPENDENT OXIDOREDUCTASE DOMAIN-CONTAINING PROTEIN 1"/>
    <property type="match status" value="1"/>
</dbReference>
<comment type="function">
    <text evidence="3">Required for the assembly of the mitochondrial membrane respiratory chain NADH dehydrogenase (Complex I). Involved in mid-late stages of complex I assembly.</text>
</comment>
<organism evidence="8 9">
    <name type="scientific">Temnothorax longispinosus</name>
    <dbReference type="NCBI Taxonomy" id="300112"/>
    <lineage>
        <taxon>Eukaryota</taxon>
        <taxon>Metazoa</taxon>
        <taxon>Ecdysozoa</taxon>
        <taxon>Arthropoda</taxon>
        <taxon>Hexapoda</taxon>
        <taxon>Insecta</taxon>
        <taxon>Pterygota</taxon>
        <taxon>Neoptera</taxon>
        <taxon>Endopterygota</taxon>
        <taxon>Hymenoptera</taxon>
        <taxon>Apocrita</taxon>
        <taxon>Aculeata</taxon>
        <taxon>Formicoidea</taxon>
        <taxon>Formicidae</taxon>
        <taxon>Myrmicinae</taxon>
        <taxon>Temnothorax</taxon>
    </lineage>
</organism>
<dbReference type="EMBL" id="QBLH01000678">
    <property type="protein sequence ID" value="TGZ54392.1"/>
    <property type="molecule type" value="Genomic_DNA"/>
</dbReference>
<dbReference type="InterPro" id="IPR006076">
    <property type="entry name" value="FAD-dep_OxRdtase"/>
</dbReference>
<evidence type="ECO:0000256" key="6">
    <source>
        <dbReference type="SAM" id="MobiDB-lite"/>
    </source>
</evidence>
<evidence type="ECO:0000256" key="5">
    <source>
        <dbReference type="SAM" id="Coils"/>
    </source>
</evidence>
<dbReference type="PROSITE" id="PS51031">
    <property type="entry name" value="BESS"/>
    <property type="match status" value="1"/>
</dbReference>
<comment type="subcellular location">
    <subcellularLocation>
        <location evidence="4">Nucleus</location>
    </subcellularLocation>
</comment>
<gene>
    <name evidence="8" type="ORF">DBV15_04128</name>
</gene>
<dbReference type="AlphaFoldDB" id="A0A4S2KW62"/>
<protein>
    <recommendedName>
        <fullName evidence="2">FAD-dependent oxidoreductase domain-containing protein 1</fullName>
    </recommendedName>
</protein>
<dbReference type="Pfam" id="PF02944">
    <property type="entry name" value="BESS"/>
    <property type="match status" value="1"/>
</dbReference>
<dbReference type="PANTHER" id="PTHR13847">
    <property type="entry name" value="SARCOSINE DEHYDROGENASE-RELATED"/>
    <property type="match status" value="1"/>
</dbReference>
<evidence type="ECO:0000256" key="1">
    <source>
        <dbReference type="ARBA" id="ARBA00023002"/>
    </source>
</evidence>
<feature type="compositionally biased region" description="Low complexity" evidence="6">
    <location>
        <begin position="272"/>
        <end position="282"/>
    </location>
</feature>
<dbReference type="Gene3D" id="3.50.50.60">
    <property type="entry name" value="FAD/NAD(P)-binding domain"/>
    <property type="match status" value="1"/>
</dbReference>
<feature type="domain" description="BESS" evidence="7">
    <location>
        <begin position="341"/>
        <end position="380"/>
    </location>
</feature>
<dbReference type="Pfam" id="PF01266">
    <property type="entry name" value="DAO"/>
    <property type="match status" value="1"/>
</dbReference>
<feature type="region of interest" description="Disordered" evidence="6">
    <location>
        <begin position="264"/>
        <end position="289"/>
    </location>
</feature>
<dbReference type="Proteomes" id="UP000310200">
    <property type="component" value="Unassembled WGS sequence"/>
</dbReference>
<feature type="region of interest" description="Disordered" evidence="6">
    <location>
        <begin position="301"/>
        <end position="328"/>
    </location>
</feature>
<evidence type="ECO:0000256" key="4">
    <source>
        <dbReference type="PROSITE-ProRule" id="PRU00371"/>
    </source>
</evidence>
<dbReference type="GO" id="GO:0032981">
    <property type="term" value="P:mitochondrial respiratory chain complex I assembly"/>
    <property type="evidence" value="ECO:0007669"/>
    <property type="project" value="TreeGrafter"/>
</dbReference>
<feature type="compositionally biased region" description="Low complexity" evidence="6">
    <location>
        <begin position="302"/>
        <end position="320"/>
    </location>
</feature>
<feature type="region of interest" description="Disordered" evidence="6">
    <location>
        <begin position="481"/>
        <end position="500"/>
    </location>
</feature>
<feature type="coiled-coil region" evidence="5">
    <location>
        <begin position="189"/>
        <end position="245"/>
    </location>
</feature>
<dbReference type="FunFam" id="3.30.9.10:FF:000026">
    <property type="entry name" value="FAD-dependent oxidoreductase domain-containing protein 1"/>
    <property type="match status" value="1"/>
</dbReference>
<evidence type="ECO:0000313" key="8">
    <source>
        <dbReference type="EMBL" id="TGZ54392.1"/>
    </source>
</evidence>
<evidence type="ECO:0000313" key="9">
    <source>
        <dbReference type="Proteomes" id="UP000310200"/>
    </source>
</evidence>
<evidence type="ECO:0000256" key="2">
    <source>
        <dbReference type="ARBA" id="ARBA00039785"/>
    </source>
</evidence>
<reference evidence="8 9" key="1">
    <citation type="journal article" date="2019" name="Philos. Trans. R. Soc. Lond., B, Biol. Sci.">
        <title>Ant behaviour and brain gene expression of defending hosts depend on the ecological success of the intruding social parasite.</title>
        <authorList>
            <person name="Kaur R."/>
            <person name="Stoldt M."/>
            <person name="Jongepier E."/>
            <person name="Feldmeyer B."/>
            <person name="Menzel F."/>
            <person name="Bornberg-Bauer E."/>
            <person name="Foitzik S."/>
        </authorList>
    </citation>
    <scope>NUCLEOTIDE SEQUENCE [LARGE SCALE GENOMIC DNA]</scope>
    <source>
        <tissue evidence="8">Whole body</tissue>
    </source>
</reference>
<comment type="caution">
    <text evidence="8">The sequence shown here is derived from an EMBL/GenBank/DDBJ whole genome shotgun (WGS) entry which is preliminary data.</text>
</comment>
<accession>A0A4S2KW62</accession>
<keyword evidence="4" id="KW-0539">Nucleus</keyword>
<dbReference type="Gene3D" id="3.30.9.10">
    <property type="entry name" value="D-Amino Acid Oxidase, subunit A, domain 2"/>
    <property type="match status" value="1"/>
</dbReference>
<dbReference type="InterPro" id="IPR004210">
    <property type="entry name" value="BESS_motif"/>
</dbReference>
<dbReference type="GO" id="GO:0016491">
    <property type="term" value="F:oxidoreductase activity"/>
    <property type="evidence" value="ECO:0007669"/>
    <property type="project" value="UniProtKB-KW"/>
</dbReference>
<dbReference type="GO" id="GO:0005739">
    <property type="term" value="C:mitochondrion"/>
    <property type="evidence" value="ECO:0007669"/>
    <property type="project" value="GOC"/>
</dbReference>
<evidence type="ECO:0000256" key="3">
    <source>
        <dbReference type="ARBA" id="ARBA00046185"/>
    </source>
</evidence>
<feature type="compositionally biased region" description="Acidic residues" evidence="6">
    <location>
        <begin position="1"/>
        <end position="15"/>
    </location>
</feature>
<keyword evidence="5" id="KW-0175">Coiled coil</keyword>
<feature type="compositionally biased region" description="Polar residues" evidence="6">
    <location>
        <begin position="481"/>
        <end position="491"/>
    </location>
</feature>
<dbReference type="STRING" id="300112.A0A4S2KW62"/>
<dbReference type="GO" id="GO:0003677">
    <property type="term" value="F:DNA binding"/>
    <property type="evidence" value="ECO:0007669"/>
    <property type="project" value="InterPro"/>
</dbReference>
<name>A0A4S2KW62_9HYME</name>
<dbReference type="GO" id="GO:0005634">
    <property type="term" value="C:nucleus"/>
    <property type="evidence" value="ECO:0007669"/>
    <property type="project" value="UniProtKB-SubCell"/>
</dbReference>